<protein>
    <submittedName>
        <fullName evidence="2">Uncharacterized protein</fullName>
    </submittedName>
</protein>
<dbReference type="Proteomes" id="UP001054821">
    <property type="component" value="Chromosome 5"/>
</dbReference>
<name>A0AAD4VNS5_PRUDU</name>
<evidence type="ECO:0000313" key="2">
    <source>
        <dbReference type="EMBL" id="KAI5327286.1"/>
    </source>
</evidence>
<evidence type="ECO:0000313" key="3">
    <source>
        <dbReference type="Proteomes" id="UP001054821"/>
    </source>
</evidence>
<proteinExistence type="predicted"/>
<gene>
    <name evidence="2" type="ORF">L3X38_026682</name>
</gene>
<sequence length="173" mass="19102">MVSSTHSLQLCSNSRSQPPSTMDEDASNVLFALASRIMVALFAWVVCPPPFSVLSNDFALILPFVAIYSCFTDWNGSKRGHVYKFLRSQGFVSSYDTAHHYTDADAHKVNKGQRSCSTVGGGRLWWSAAVARLGGRRWWPAVGGLLWWPMVRALTPVLPTLDFPASLCEGLLH</sequence>
<keyword evidence="3" id="KW-1185">Reference proteome</keyword>
<feature type="region of interest" description="Disordered" evidence="1">
    <location>
        <begin position="1"/>
        <end position="22"/>
    </location>
</feature>
<dbReference type="EMBL" id="JAJFAZ020000005">
    <property type="protein sequence ID" value="KAI5327286.1"/>
    <property type="molecule type" value="Genomic_DNA"/>
</dbReference>
<feature type="compositionally biased region" description="Polar residues" evidence="1">
    <location>
        <begin position="1"/>
        <end position="20"/>
    </location>
</feature>
<comment type="caution">
    <text evidence="2">The sequence shown here is derived from an EMBL/GenBank/DDBJ whole genome shotgun (WGS) entry which is preliminary data.</text>
</comment>
<organism evidence="2 3">
    <name type="scientific">Prunus dulcis</name>
    <name type="common">Almond</name>
    <name type="synonym">Amygdalus dulcis</name>
    <dbReference type="NCBI Taxonomy" id="3755"/>
    <lineage>
        <taxon>Eukaryota</taxon>
        <taxon>Viridiplantae</taxon>
        <taxon>Streptophyta</taxon>
        <taxon>Embryophyta</taxon>
        <taxon>Tracheophyta</taxon>
        <taxon>Spermatophyta</taxon>
        <taxon>Magnoliopsida</taxon>
        <taxon>eudicotyledons</taxon>
        <taxon>Gunneridae</taxon>
        <taxon>Pentapetalae</taxon>
        <taxon>rosids</taxon>
        <taxon>fabids</taxon>
        <taxon>Rosales</taxon>
        <taxon>Rosaceae</taxon>
        <taxon>Amygdaloideae</taxon>
        <taxon>Amygdaleae</taxon>
        <taxon>Prunus</taxon>
    </lineage>
</organism>
<accession>A0AAD4VNS5</accession>
<dbReference type="AlphaFoldDB" id="A0AAD4VNS5"/>
<evidence type="ECO:0000256" key="1">
    <source>
        <dbReference type="SAM" id="MobiDB-lite"/>
    </source>
</evidence>
<reference evidence="2 3" key="1">
    <citation type="journal article" date="2022" name="G3 (Bethesda)">
        <title>Whole-genome sequence and methylome profiling of the almond [Prunus dulcis (Mill.) D.A. Webb] cultivar 'Nonpareil'.</title>
        <authorList>
            <person name="D'Amico-Willman K.M."/>
            <person name="Ouma W.Z."/>
            <person name="Meulia T."/>
            <person name="Sideli G.M."/>
            <person name="Gradziel T.M."/>
            <person name="Fresnedo-Ramirez J."/>
        </authorList>
    </citation>
    <scope>NUCLEOTIDE SEQUENCE [LARGE SCALE GENOMIC DNA]</scope>
    <source>
        <strain evidence="2">Clone GOH B32 T37-40</strain>
    </source>
</reference>